<evidence type="ECO:0000256" key="2">
    <source>
        <dbReference type="SAM" id="MobiDB-lite"/>
    </source>
</evidence>
<dbReference type="EMBL" id="JBBWWR010000011">
    <property type="protein sequence ID" value="KAK8960053.1"/>
    <property type="molecule type" value="Genomic_DNA"/>
</dbReference>
<dbReference type="InterPro" id="IPR012677">
    <property type="entry name" value="Nucleotide-bd_a/b_plait_sf"/>
</dbReference>
<dbReference type="SUPFAM" id="SSF54928">
    <property type="entry name" value="RNA-binding domain, RBD"/>
    <property type="match status" value="1"/>
</dbReference>
<comment type="caution">
    <text evidence="4">The sequence shown here is derived from an EMBL/GenBank/DDBJ whole genome shotgun (WGS) entry which is preliminary data.</text>
</comment>
<keyword evidence="1" id="KW-0694">RNA-binding</keyword>
<dbReference type="PROSITE" id="PS50102">
    <property type="entry name" value="RRM"/>
    <property type="match status" value="1"/>
</dbReference>
<evidence type="ECO:0000313" key="4">
    <source>
        <dbReference type="EMBL" id="KAK8960053.1"/>
    </source>
</evidence>
<name>A0ABR2MAT5_9ASPA</name>
<feature type="domain" description="RRM" evidence="3">
    <location>
        <begin position="177"/>
        <end position="224"/>
    </location>
</feature>
<dbReference type="InterPro" id="IPR000504">
    <property type="entry name" value="RRM_dom"/>
</dbReference>
<dbReference type="Proteomes" id="UP001412067">
    <property type="component" value="Unassembled WGS sequence"/>
</dbReference>
<gene>
    <name evidence="4" type="ORF">KSP40_PGU004047</name>
</gene>
<sequence>MLVRKEVGVVWYWTSGSCGCRLRSDETLNDVRAGRDTRWLGSAAGTPGRDVGGNIRHPFPLAVVEDPCLDGWSGRRKETPSRVACWSLESAAVRGFGCVAVAAIGKTSKACALGMTKERLAGDDKGRKIMDAGGIRSISASRSSLALRRYSMERRLANISVCQSRRAETKMAVEDMVFAEGSGKSKGFGFVLFSQESEAATALQKMDGQYFAEEKRIRFLEDKSQQGRRPLGRHTFLEGHKSGGEKPQDLPVKSSTPKDLDPFRHQILSEEASRHKSTEKSVELGGGGSEEETGDDDDDDQEDSDNELDAELEGLKADSMSAKTVISPSPAAHTSLRKRGRREDELEEAELKKKSLALIHIPENASAIATLQKGLKDAVTRITHLEEGIEVMKQNAARDTAQASLSEIHATTLRSTPPEDAVQKYAWKVREDIRAIHAPIAKLNKYHGGASSVLAEITDNLTFVGVKRVSGEDTFKE</sequence>
<proteinExistence type="predicted"/>
<keyword evidence="5" id="KW-1185">Reference proteome</keyword>
<evidence type="ECO:0000256" key="1">
    <source>
        <dbReference type="PROSITE-ProRule" id="PRU00176"/>
    </source>
</evidence>
<feature type="compositionally biased region" description="Basic and acidic residues" evidence="2">
    <location>
        <begin position="235"/>
        <end position="248"/>
    </location>
</feature>
<dbReference type="Pfam" id="PF00076">
    <property type="entry name" value="RRM_1"/>
    <property type="match status" value="1"/>
</dbReference>
<reference evidence="4 5" key="1">
    <citation type="journal article" date="2022" name="Nat. Plants">
        <title>Genomes of leafy and leafless Platanthera orchids illuminate the evolution of mycoheterotrophy.</title>
        <authorList>
            <person name="Li M.H."/>
            <person name="Liu K.W."/>
            <person name="Li Z."/>
            <person name="Lu H.C."/>
            <person name="Ye Q.L."/>
            <person name="Zhang D."/>
            <person name="Wang J.Y."/>
            <person name="Li Y.F."/>
            <person name="Zhong Z.M."/>
            <person name="Liu X."/>
            <person name="Yu X."/>
            <person name="Liu D.K."/>
            <person name="Tu X.D."/>
            <person name="Liu B."/>
            <person name="Hao Y."/>
            <person name="Liao X.Y."/>
            <person name="Jiang Y.T."/>
            <person name="Sun W.H."/>
            <person name="Chen J."/>
            <person name="Chen Y.Q."/>
            <person name="Ai Y."/>
            <person name="Zhai J.W."/>
            <person name="Wu S.S."/>
            <person name="Zhou Z."/>
            <person name="Hsiao Y.Y."/>
            <person name="Wu W.L."/>
            <person name="Chen Y.Y."/>
            <person name="Lin Y.F."/>
            <person name="Hsu J.L."/>
            <person name="Li C.Y."/>
            <person name="Wang Z.W."/>
            <person name="Zhao X."/>
            <person name="Zhong W.Y."/>
            <person name="Ma X.K."/>
            <person name="Ma L."/>
            <person name="Huang J."/>
            <person name="Chen G.Z."/>
            <person name="Huang M.Z."/>
            <person name="Huang L."/>
            <person name="Peng D.H."/>
            <person name="Luo Y.B."/>
            <person name="Zou S.Q."/>
            <person name="Chen S.P."/>
            <person name="Lan S."/>
            <person name="Tsai W.C."/>
            <person name="Van de Peer Y."/>
            <person name="Liu Z.J."/>
        </authorList>
    </citation>
    <scope>NUCLEOTIDE SEQUENCE [LARGE SCALE GENOMIC DNA]</scope>
    <source>
        <strain evidence="4">Lor288</strain>
    </source>
</reference>
<feature type="compositionally biased region" description="Acidic residues" evidence="2">
    <location>
        <begin position="289"/>
        <end position="312"/>
    </location>
</feature>
<protein>
    <recommendedName>
        <fullName evidence="3">RRM domain-containing protein</fullName>
    </recommendedName>
</protein>
<evidence type="ECO:0000259" key="3">
    <source>
        <dbReference type="PROSITE" id="PS50102"/>
    </source>
</evidence>
<dbReference type="Gene3D" id="3.30.70.330">
    <property type="match status" value="1"/>
</dbReference>
<accession>A0ABR2MAT5</accession>
<evidence type="ECO:0000313" key="5">
    <source>
        <dbReference type="Proteomes" id="UP001412067"/>
    </source>
</evidence>
<dbReference type="InterPro" id="IPR035979">
    <property type="entry name" value="RBD_domain_sf"/>
</dbReference>
<feature type="compositionally biased region" description="Basic and acidic residues" evidence="2">
    <location>
        <begin position="256"/>
        <end position="282"/>
    </location>
</feature>
<organism evidence="4 5">
    <name type="scientific">Platanthera guangdongensis</name>
    <dbReference type="NCBI Taxonomy" id="2320717"/>
    <lineage>
        <taxon>Eukaryota</taxon>
        <taxon>Viridiplantae</taxon>
        <taxon>Streptophyta</taxon>
        <taxon>Embryophyta</taxon>
        <taxon>Tracheophyta</taxon>
        <taxon>Spermatophyta</taxon>
        <taxon>Magnoliopsida</taxon>
        <taxon>Liliopsida</taxon>
        <taxon>Asparagales</taxon>
        <taxon>Orchidaceae</taxon>
        <taxon>Orchidoideae</taxon>
        <taxon>Orchideae</taxon>
        <taxon>Orchidinae</taxon>
        <taxon>Platanthera</taxon>
    </lineage>
</organism>
<dbReference type="PROSITE" id="PS51257">
    <property type="entry name" value="PROKAR_LIPOPROTEIN"/>
    <property type="match status" value="1"/>
</dbReference>
<feature type="region of interest" description="Disordered" evidence="2">
    <location>
        <begin position="221"/>
        <end position="344"/>
    </location>
</feature>